<proteinExistence type="predicted"/>
<dbReference type="RefSeq" id="WP_066182240.1">
    <property type="nucleotide sequence ID" value="NZ_LQZT01000042.1"/>
</dbReference>
<keyword evidence="1" id="KW-0812">Transmembrane</keyword>
<reference evidence="2 3" key="1">
    <citation type="submission" date="2015-12" db="EMBL/GenBank/DDBJ databases">
        <authorList>
            <person name="Shamseldin A."/>
            <person name="Moawad H."/>
            <person name="Abd El-Rahim W.M."/>
            <person name="Sadowsky M.J."/>
        </authorList>
    </citation>
    <scope>NUCLEOTIDE SEQUENCE [LARGE SCALE GENOMIC DNA]</scope>
    <source>
        <strain evidence="2 3">JC234</strain>
    </source>
</reference>
<evidence type="ECO:0000256" key="1">
    <source>
        <dbReference type="SAM" id="Phobius"/>
    </source>
</evidence>
<dbReference type="STRING" id="1480615.AWJ14_19600"/>
<gene>
    <name evidence="2" type="ORF">AWJ14_19600</name>
</gene>
<evidence type="ECO:0000313" key="3">
    <source>
        <dbReference type="Proteomes" id="UP000094795"/>
    </source>
</evidence>
<dbReference type="AlphaFoldDB" id="A0A1C1YRY1"/>
<keyword evidence="3" id="KW-1185">Reference proteome</keyword>
<dbReference type="InterPro" id="IPR058159">
    <property type="entry name" value="Phage_holin_10"/>
</dbReference>
<dbReference type="Pfam" id="PF23987">
    <property type="entry name" value="Phage_holin_10"/>
    <property type="match status" value="1"/>
</dbReference>
<keyword evidence="1" id="KW-0472">Membrane</keyword>
<comment type="caution">
    <text evidence="2">The sequence shown here is derived from an EMBL/GenBank/DDBJ whole genome shotgun (WGS) entry which is preliminary data.</text>
</comment>
<sequence>MNPAVVGLVRHAITLIFGMLFAQTSLSASDVETLASGAIILLNLGWFAYDRRADLPRRKRKADPC</sequence>
<feature type="transmembrane region" description="Helical" evidence="1">
    <location>
        <begin position="32"/>
        <end position="49"/>
    </location>
</feature>
<name>A0A1C1YRY1_9HYPH</name>
<keyword evidence="1" id="KW-1133">Transmembrane helix</keyword>
<organism evidence="2 3">
    <name type="scientific">Hoeflea olei</name>
    <dbReference type="NCBI Taxonomy" id="1480615"/>
    <lineage>
        <taxon>Bacteria</taxon>
        <taxon>Pseudomonadati</taxon>
        <taxon>Pseudomonadota</taxon>
        <taxon>Alphaproteobacteria</taxon>
        <taxon>Hyphomicrobiales</taxon>
        <taxon>Rhizobiaceae</taxon>
        <taxon>Hoeflea</taxon>
    </lineage>
</organism>
<dbReference type="OrthoDB" id="9929787at2"/>
<dbReference type="Proteomes" id="UP000094795">
    <property type="component" value="Unassembled WGS sequence"/>
</dbReference>
<protein>
    <submittedName>
        <fullName evidence="2">Uncharacterized protein</fullName>
    </submittedName>
</protein>
<dbReference type="EMBL" id="LQZT01000042">
    <property type="protein sequence ID" value="OCW56302.1"/>
    <property type="molecule type" value="Genomic_DNA"/>
</dbReference>
<accession>A0A1C1YRY1</accession>
<evidence type="ECO:0000313" key="2">
    <source>
        <dbReference type="EMBL" id="OCW56302.1"/>
    </source>
</evidence>